<dbReference type="OrthoDB" id="9796039at2"/>
<dbReference type="GO" id="GO:0046872">
    <property type="term" value="F:metal ion binding"/>
    <property type="evidence" value="ECO:0007669"/>
    <property type="project" value="UniProtKB-KW"/>
</dbReference>
<dbReference type="HAMAP" id="MF_01256">
    <property type="entry name" value="YfiT_hydrol"/>
    <property type="match status" value="1"/>
</dbReference>
<keyword evidence="4" id="KW-0862">Zinc</keyword>
<dbReference type="GO" id="GO:0016787">
    <property type="term" value="F:hydrolase activity"/>
    <property type="evidence" value="ECO:0007669"/>
    <property type="project" value="UniProtKB-KW"/>
</dbReference>
<keyword evidence="2" id="KW-0479">Metal-binding</keyword>
<dbReference type="InterPro" id="IPR034660">
    <property type="entry name" value="DinB/YfiT-like"/>
</dbReference>
<dbReference type="InterPro" id="IPR023774">
    <property type="entry name" value="Put_metal_dep_hydrolase_YfiT"/>
</dbReference>
<dbReference type="AlphaFoldDB" id="A0A1G9MR87"/>
<dbReference type="SUPFAM" id="SSF109854">
    <property type="entry name" value="DinB/YfiT-like putative metalloenzymes"/>
    <property type="match status" value="1"/>
</dbReference>
<organism evidence="6 7">
    <name type="scientific">Siphonobacter aquaeclarae</name>
    <dbReference type="NCBI Taxonomy" id="563176"/>
    <lineage>
        <taxon>Bacteria</taxon>
        <taxon>Pseudomonadati</taxon>
        <taxon>Bacteroidota</taxon>
        <taxon>Cytophagia</taxon>
        <taxon>Cytophagales</taxon>
        <taxon>Cytophagaceae</taxon>
        <taxon>Siphonobacter</taxon>
    </lineage>
</organism>
<dbReference type="STRING" id="563176.SAMN04488090_1711"/>
<proteinExistence type="inferred from homology"/>
<name>A0A1G9MR87_9BACT</name>
<protein>
    <submittedName>
        <fullName evidence="6">DinB superfamily protein</fullName>
    </submittedName>
</protein>
<accession>A0A1G9MR87</accession>
<dbReference type="Gene3D" id="1.20.120.450">
    <property type="entry name" value="dinb family like domain"/>
    <property type="match status" value="1"/>
</dbReference>
<gene>
    <name evidence="6" type="ORF">SAMN04488090_1711</name>
</gene>
<evidence type="ECO:0000256" key="4">
    <source>
        <dbReference type="ARBA" id="ARBA00022833"/>
    </source>
</evidence>
<evidence type="ECO:0000259" key="5">
    <source>
        <dbReference type="Pfam" id="PF12867"/>
    </source>
</evidence>
<evidence type="ECO:0000256" key="1">
    <source>
        <dbReference type="ARBA" id="ARBA00022490"/>
    </source>
</evidence>
<reference evidence="6 7" key="1">
    <citation type="submission" date="2016-10" db="EMBL/GenBank/DDBJ databases">
        <authorList>
            <person name="de Groot N.N."/>
        </authorList>
    </citation>
    <scope>NUCLEOTIDE SEQUENCE [LARGE SCALE GENOMIC DNA]</scope>
    <source>
        <strain evidence="6 7">DSM 21668</strain>
    </source>
</reference>
<dbReference type="RefSeq" id="WP_093200455.1">
    <property type="nucleotide sequence ID" value="NZ_FNGS01000003.1"/>
</dbReference>
<evidence type="ECO:0000313" key="6">
    <source>
        <dbReference type="EMBL" id="SDL76729.1"/>
    </source>
</evidence>
<evidence type="ECO:0000313" key="7">
    <source>
        <dbReference type="Proteomes" id="UP000198901"/>
    </source>
</evidence>
<dbReference type="EMBL" id="FNGS01000003">
    <property type="protein sequence ID" value="SDL76729.1"/>
    <property type="molecule type" value="Genomic_DNA"/>
</dbReference>
<dbReference type="NCBIfam" id="NF009807">
    <property type="entry name" value="PRK13291.1"/>
    <property type="match status" value="1"/>
</dbReference>
<dbReference type="Pfam" id="PF12867">
    <property type="entry name" value="DinB_2"/>
    <property type="match status" value="1"/>
</dbReference>
<sequence length="176" mass="20266">MEELRYPIGRFAYDGPYSPQQRGALIDVLAHIPVDYQDAVEGLTDDQLKVPYREGGWTIRQVVHHVADSHMNGYIRTKLALTEANPTIKPYEEARWAELGDTFNTPLDISLDLLEMLHLRWANLFLSMQEADYQKTFVHPASGDTVTLDKQLANYVWHSQHHLAHITGLRKRMGWV</sequence>
<evidence type="ECO:0000256" key="3">
    <source>
        <dbReference type="ARBA" id="ARBA00022801"/>
    </source>
</evidence>
<keyword evidence="1" id="KW-0963">Cytoplasm</keyword>
<feature type="domain" description="DinB-like" evidence="5">
    <location>
        <begin position="35"/>
        <end position="166"/>
    </location>
</feature>
<evidence type="ECO:0000256" key="2">
    <source>
        <dbReference type="ARBA" id="ARBA00022723"/>
    </source>
</evidence>
<keyword evidence="7" id="KW-1185">Reference proteome</keyword>
<dbReference type="InterPro" id="IPR024775">
    <property type="entry name" value="DinB-like"/>
</dbReference>
<keyword evidence="3" id="KW-0378">Hydrolase</keyword>
<dbReference type="Proteomes" id="UP000198901">
    <property type="component" value="Unassembled WGS sequence"/>
</dbReference>